<dbReference type="RefSeq" id="WP_378966776.1">
    <property type="nucleotide sequence ID" value="NZ_JBHTBJ010000006.1"/>
</dbReference>
<evidence type="ECO:0000313" key="2">
    <source>
        <dbReference type="Proteomes" id="UP001596548"/>
    </source>
</evidence>
<keyword evidence="2" id="KW-1185">Reference proteome</keyword>
<dbReference type="Proteomes" id="UP001596548">
    <property type="component" value="Unassembled WGS sequence"/>
</dbReference>
<comment type="caution">
    <text evidence="1">The sequence shown here is derived from an EMBL/GenBank/DDBJ whole genome shotgun (WGS) entry which is preliminary data.</text>
</comment>
<protein>
    <submittedName>
        <fullName evidence="1">Alpha/beta hydrolase</fullName>
    </submittedName>
</protein>
<dbReference type="SUPFAM" id="SSF53474">
    <property type="entry name" value="alpha/beta-Hydrolases"/>
    <property type="match status" value="1"/>
</dbReference>
<reference evidence="2" key="1">
    <citation type="journal article" date="2019" name="Int. J. Syst. Evol. Microbiol.">
        <title>The Global Catalogue of Microorganisms (GCM) 10K type strain sequencing project: providing services to taxonomists for standard genome sequencing and annotation.</title>
        <authorList>
            <consortium name="The Broad Institute Genomics Platform"/>
            <consortium name="The Broad Institute Genome Sequencing Center for Infectious Disease"/>
            <person name="Wu L."/>
            <person name="Ma J."/>
        </authorList>
    </citation>
    <scope>NUCLEOTIDE SEQUENCE [LARGE SCALE GENOMIC DNA]</scope>
    <source>
        <strain evidence="2">XZYJT-10</strain>
    </source>
</reference>
<organism evidence="1 2">
    <name type="scientific">Paractinoplanes rhizophilus</name>
    <dbReference type="NCBI Taxonomy" id="1416877"/>
    <lineage>
        <taxon>Bacteria</taxon>
        <taxon>Bacillati</taxon>
        <taxon>Actinomycetota</taxon>
        <taxon>Actinomycetes</taxon>
        <taxon>Micromonosporales</taxon>
        <taxon>Micromonosporaceae</taxon>
        <taxon>Paractinoplanes</taxon>
    </lineage>
</organism>
<dbReference type="Gene3D" id="3.40.50.1820">
    <property type="entry name" value="alpha/beta hydrolase"/>
    <property type="match status" value="1"/>
</dbReference>
<sequence length="279" mass="29366">MATARTHDGSIIDVTVLGSPGDPAVLLPVGTRLLEGPAADEIRAWGGEPNTGHALATALAAAGLRVIAADYEAHLTEHPKPRTLTPAALAADLLAIADAGGAGRFAYYGYSWLALAGLQLAVRTDRLTALAMGGYPPLGGPYEGMLAVTRVAHRMALDPPAPVGEPTPGDWDSVPFTRTPDQTLQYVTMYGSLQDFDERAALAGLTVPRLAFAGEKDIIAYGSQWDDLVVDIAGPLAEHRAELVALGWTVETVPGADHMTAMRSDRVLPILLPWLEAHA</sequence>
<gene>
    <name evidence="1" type="ORF">ACFQS1_11555</name>
</gene>
<dbReference type="EMBL" id="JBHTBJ010000006">
    <property type="protein sequence ID" value="MFC7274619.1"/>
    <property type="molecule type" value="Genomic_DNA"/>
</dbReference>
<dbReference type="InterPro" id="IPR029058">
    <property type="entry name" value="AB_hydrolase_fold"/>
</dbReference>
<name>A0ABW2HS85_9ACTN</name>
<dbReference type="GO" id="GO:0016787">
    <property type="term" value="F:hydrolase activity"/>
    <property type="evidence" value="ECO:0007669"/>
    <property type="project" value="UniProtKB-KW"/>
</dbReference>
<evidence type="ECO:0000313" key="1">
    <source>
        <dbReference type="EMBL" id="MFC7274619.1"/>
    </source>
</evidence>
<accession>A0ABW2HS85</accession>
<proteinExistence type="predicted"/>
<keyword evidence="1" id="KW-0378">Hydrolase</keyword>